<reference evidence="1" key="1">
    <citation type="journal article" date="2023" name="G3 (Bethesda)">
        <title>A reference genome for the long-term kleptoplast-retaining sea slug Elysia crispata morphotype clarki.</title>
        <authorList>
            <person name="Eastman K.E."/>
            <person name="Pendleton A.L."/>
            <person name="Shaikh M.A."/>
            <person name="Suttiyut T."/>
            <person name="Ogas R."/>
            <person name="Tomko P."/>
            <person name="Gavelis G."/>
            <person name="Widhalm J.R."/>
            <person name="Wisecaver J.H."/>
        </authorList>
    </citation>
    <scope>NUCLEOTIDE SEQUENCE</scope>
    <source>
        <strain evidence="1">ECLA1</strain>
    </source>
</reference>
<proteinExistence type="predicted"/>
<gene>
    <name evidence="1" type="ORF">RRG08_056491</name>
</gene>
<evidence type="ECO:0000313" key="2">
    <source>
        <dbReference type="Proteomes" id="UP001283361"/>
    </source>
</evidence>
<dbReference type="Proteomes" id="UP001283361">
    <property type="component" value="Unassembled WGS sequence"/>
</dbReference>
<keyword evidence="2" id="KW-1185">Reference proteome</keyword>
<comment type="caution">
    <text evidence="1">The sequence shown here is derived from an EMBL/GenBank/DDBJ whole genome shotgun (WGS) entry which is preliminary data.</text>
</comment>
<feature type="non-terminal residue" evidence="1">
    <location>
        <position position="1"/>
    </location>
</feature>
<sequence>SYSVSVSDERFVAPLAPKLGASGSGQGDTPLIMCEEAWHDLLH</sequence>
<evidence type="ECO:0000313" key="1">
    <source>
        <dbReference type="EMBL" id="KAK3699353.1"/>
    </source>
</evidence>
<accession>A0AAE1CJW3</accession>
<organism evidence="1 2">
    <name type="scientific">Elysia crispata</name>
    <name type="common">lettuce slug</name>
    <dbReference type="NCBI Taxonomy" id="231223"/>
    <lineage>
        <taxon>Eukaryota</taxon>
        <taxon>Metazoa</taxon>
        <taxon>Spiralia</taxon>
        <taxon>Lophotrochozoa</taxon>
        <taxon>Mollusca</taxon>
        <taxon>Gastropoda</taxon>
        <taxon>Heterobranchia</taxon>
        <taxon>Euthyneura</taxon>
        <taxon>Panpulmonata</taxon>
        <taxon>Sacoglossa</taxon>
        <taxon>Placobranchoidea</taxon>
        <taxon>Plakobranchidae</taxon>
        <taxon>Elysia</taxon>
    </lineage>
</organism>
<dbReference type="EMBL" id="JAWDGP010007947">
    <property type="protein sequence ID" value="KAK3699353.1"/>
    <property type="molecule type" value="Genomic_DNA"/>
</dbReference>
<name>A0AAE1CJW3_9GAST</name>
<dbReference type="AlphaFoldDB" id="A0AAE1CJW3"/>
<protein>
    <submittedName>
        <fullName evidence="1">Uncharacterized protein</fullName>
    </submittedName>
</protein>